<reference evidence="4 5" key="1">
    <citation type="journal article" date="2024" name="G3 (Bethesda)">
        <title>Genome assembly of Hibiscus sabdariffa L. provides insights into metabolisms of medicinal natural products.</title>
        <authorList>
            <person name="Kim T."/>
        </authorList>
    </citation>
    <scope>NUCLEOTIDE SEQUENCE [LARGE SCALE GENOMIC DNA]</scope>
    <source>
        <strain evidence="4">TK-2024</strain>
        <tissue evidence="4">Old leaves</tissue>
    </source>
</reference>
<comment type="function">
    <text evidence="1">Specifically recognizes and binds N6-methyladenosine (m6A)-containing RNAs, and regulates mRNA stability. M6A is a modification present at internal sites of mRNAs and some non-coding RNAs and plays a role in mRNA stability and processing.</text>
</comment>
<evidence type="ECO:0000256" key="2">
    <source>
        <dbReference type="SAM" id="Phobius"/>
    </source>
</evidence>
<feature type="transmembrane region" description="Helical" evidence="2">
    <location>
        <begin position="193"/>
        <end position="214"/>
    </location>
</feature>
<name>A0ABR2BI48_9ROSI</name>
<keyword evidence="2" id="KW-0472">Membrane</keyword>
<evidence type="ECO:0000259" key="3">
    <source>
        <dbReference type="PROSITE" id="PS50882"/>
    </source>
</evidence>
<comment type="caution">
    <text evidence="4">The sequence shown here is derived from an EMBL/GenBank/DDBJ whole genome shotgun (WGS) entry which is preliminary data.</text>
</comment>
<organism evidence="4 5">
    <name type="scientific">Hibiscus sabdariffa</name>
    <name type="common">roselle</name>
    <dbReference type="NCBI Taxonomy" id="183260"/>
    <lineage>
        <taxon>Eukaryota</taxon>
        <taxon>Viridiplantae</taxon>
        <taxon>Streptophyta</taxon>
        <taxon>Embryophyta</taxon>
        <taxon>Tracheophyta</taxon>
        <taxon>Spermatophyta</taxon>
        <taxon>Magnoliopsida</taxon>
        <taxon>eudicotyledons</taxon>
        <taxon>Gunneridae</taxon>
        <taxon>Pentapetalae</taxon>
        <taxon>rosids</taxon>
        <taxon>malvids</taxon>
        <taxon>Malvales</taxon>
        <taxon>Malvaceae</taxon>
        <taxon>Malvoideae</taxon>
        <taxon>Hibiscus</taxon>
    </lineage>
</organism>
<gene>
    <name evidence="4" type="ORF">V6N12_000411</name>
</gene>
<sequence length="745" mass="83683">MVRMRTVFSSDNCFLEGNNERVGWLGPRLASGQNGVWYNVVRRYGFLLYVSTGILKGARSCFSSFHCFRSKVDRVIIDDVFMHRVSFFKASDEVVNFRMVVHVISTFILSSEGAINGVALKVMVQDFTRIGVWCRGFLVQLMASCFAGNDFEVQTDILDSIHFFGDVVDEWDCFCQQYLIPSKTLIVKVLGPIWLFILLCILVTMGELDTVYWLKKSWDTLASRRSVFLWSLLSIQPVKKDFYNDNGSYMYPQTYGYMPYGSYSMLGSPLSAMGHDGQLHALQEYYYLKNPYYQPPVQTSQTDAFQVEDPSAADQASLSVETNKGNLSNVASGNDGSGSLKSTFKSSSLNPNAFYKGGLSSGNLLSQGFQDPGFSYDGIQSLIPWLDMSMSCNGQYEHTAYASNHSSGRNQNLHSFPHVVNLHNVRPSSGVGQGYGYIFNGYGKENIDGLNELNRGPRVKAYKNKDGLGTATLAVKDQNLPPTENCKDNDAPMLAVLDMEQYNKEDFPGSYSDAKFFVIKSYSEDDVHKSMKYNVWASTPNGNKKLDAAYREANEKLDDCPIFLLFSVNTSGQFVGLAEMVGPVDFSKSVEYWQQDKWTGHFPMKWHIVKDVPNTLLRHITLKNNENKPVTNSWDTQEVNFEQGMQILQIFKDHSCKTCILDDFEFYESRQKIIQERKAKHQLRKQVSSGEPNKEISAMVNETLEKHVKAEVVVASTSEVVKATNGDVKPVAANGSVAATKDDPL</sequence>
<evidence type="ECO:0000256" key="1">
    <source>
        <dbReference type="RuleBase" id="RU369095"/>
    </source>
</evidence>
<keyword evidence="1" id="KW-0694">RNA-binding</keyword>
<dbReference type="Gene3D" id="3.10.590.10">
    <property type="entry name" value="ph1033 like domains"/>
    <property type="match status" value="1"/>
</dbReference>
<dbReference type="PANTHER" id="PTHR12357:SF82">
    <property type="entry name" value="YTH DOMAIN-CONTAINING FAMILY PROTEIN"/>
    <property type="match status" value="1"/>
</dbReference>
<comment type="similarity">
    <text evidence="1">Belongs to the YTHDF family.</text>
</comment>
<dbReference type="InterPro" id="IPR045168">
    <property type="entry name" value="YTH_prot"/>
</dbReference>
<dbReference type="Proteomes" id="UP001472677">
    <property type="component" value="Unassembled WGS sequence"/>
</dbReference>
<keyword evidence="2" id="KW-0812">Transmembrane</keyword>
<evidence type="ECO:0000313" key="5">
    <source>
        <dbReference type="Proteomes" id="UP001472677"/>
    </source>
</evidence>
<keyword evidence="2" id="KW-1133">Transmembrane helix</keyword>
<dbReference type="Pfam" id="PF04146">
    <property type="entry name" value="YTH"/>
    <property type="match status" value="1"/>
</dbReference>
<feature type="domain" description="YTH" evidence="3">
    <location>
        <begin position="514"/>
        <end position="651"/>
    </location>
</feature>
<dbReference type="InterPro" id="IPR007275">
    <property type="entry name" value="YTH_domain"/>
</dbReference>
<proteinExistence type="inferred from homology"/>
<protein>
    <recommendedName>
        <fullName evidence="1">YTH domain-containing family protein</fullName>
    </recommendedName>
</protein>
<dbReference type="CDD" id="cd21134">
    <property type="entry name" value="YTH"/>
    <property type="match status" value="1"/>
</dbReference>
<keyword evidence="5" id="KW-1185">Reference proteome</keyword>
<accession>A0ABR2BI48</accession>
<dbReference type="EMBL" id="JBBPBM010000113">
    <property type="protein sequence ID" value="KAK8506841.1"/>
    <property type="molecule type" value="Genomic_DNA"/>
</dbReference>
<evidence type="ECO:0000313" key="4">
    <source>
        <dbReference type="EMBL" id="KAK8506841.1"/>
    </source>
</evidence>
<dbReference type="PROSITE" id="PS50882">
    <property type="entry name" value="YTH"/>
    <property type="match status" value="1"/>
</dbReference>
<dbReference type="PANTHER" id="PTHR12357">
    <property type="entry name" value="YTH YT521-B HOMOLOGY DOMAIN-CONTAINING"/>
    <property type="match status" value="1"/>
</dbReference>